<organism evidence="1 2">
    <name type="scientific">Engystomops pustulosus</name>
    <name type="common">Tungara frog</name>
    <name type="synonym">Physalaemus pustulosus</name>
    <dbReference type="NCBI Taxonomy" id="76066"/>
    <lineage>
        <taxon>Eukaryota</taxon>
        <taxon>Metazoa</taxon>
        <taxon>Chordata</taxon>
        <taxon>Craniata</taxon>
        <taxon>Vertebrata</taxon>
        <taxon>Euteleostomi</taxon>
        <taxon>Amphibia</taxon>
        <taxon>Batrachia</taxon>
        <taxon>Anura</taxon>
        <taxon>Neobatrachia</taxon>
        <taxon>Hyloidea</taxon>
        <taxon>Leptodactylidae</taxon>
        <taxon>Leiuperinae</taxon>
        <taxon>Engystomops</taxon>
    </lineage>
</organism>
<evidence type="ECO:0000313" key="1">
    <source>
        <dbReference type="EMBL" id="KAG8545520.1"/>
    </source>
</evidence>
<proteinExistence type="predicted"/>
<comment type="caution">
    <text evidence="1">The sequence shown here is derived from an EMBL/GenBank/DDBJ whole genome shotgun (WGS) entry which is preliminary data.</text>
</comment>
<evidence type="ECO:0000313" key="2">
    <source>
        <dbReference type="Proteomes" id="UP000824782"/>
    </source>
</evidence>
<accession>A0AAV6ZE23</accession>
<protein>
    <submittedName>
        <fullName evidence="1">Uncharacterized protein</fullName>
    </submittedName>
</protein>
<dbReference type="EMBL" id="WNYA01001562">
    <property type="protein sequence ID" value="KAG8545520.1"/>
    <property type="molecule type" value="Genomic_DNA"/>
</dbReference>
<reference evidence="1" key="1">
    <citation type="thesis" date="2020" institute="ProQuest LLC" country="789 East Eisenhower Parkway, Ann Arbor, MI, USA">
        <title>Comparative Genomics and Chromosome Evolution.</title>
        <authorList>
            <person name="Mudd A.B."/>
        </authorList>
    </citation>
    <scope>NUCLEOTIDE SEQUENCE</scope>
    <source>
        <strain evidence="1">237g6f4</strain>
        <tissue evidence="1">Blood</tissue>
    </source>
</reference>
<sequence length="86" mass="9641">MSFRAEKGSADKDGRLGAETAGASVTRMQLQSLLSFFGGSLQRYRMIPASWHHPRFVCLTAIHYQGILWLCAHRLASLVMLGEQYL</sequence>
<dbReference type="Proteomes" id="UP000824782">
    <property type="component" value="Unassembled WGS sequence"/>
</dbReference>
<name>A0AAV6ZE23_ENGPU</name>
<gene>
    <name evidence="1" type="ORF">GDO81_020713</name>
</gene>
<dbReference type="AlphaFoldDB" id="A0AAV6ZE23"/>
<keyword evidence="2" id="KW-1185">Reference proteome</keyword>